<keyword evidence="3" id="KW-1185">Reference proteome</keyword>
<organism evidence="2 3">
    <name type="scientific">Kwoniella europaea PYCC6329</name>
    <dbReference type="NCBI Taxonomy" id="1423913"/>
    <lineage>
        <taxon>Eukaryota</taxon>
        <taxon>Fungi</taxon>
        <taxon>Dikarya</taxon>
        <taxon>Basidiomycota</taxon>
        <taxon>Agaricomycotina</taxon>
        <taxon>Tremellomycetes</taxon>
        <taxon>Tremellales</taxon>
        <taxon>Cryptococcaceae</taxon>
        <taxon>Kwoniella</taxon>
    </lineage>
</organism>
<dbReference type="Proteomes" id="UP001358614">
    <property type="component" value="Chromosome 2"/>
</dbReference>
<evidence type="ECO:0000313" key="2">
    <source>
        <dbReference type="EMBL" id="WWD09585.1"/>
    </source>
</evidence>
<sequence>MTTRIPTPPPSPTIPRLVLCADGGGSKVCVVIRSSDGIEVKGIAGPCNIQSVGHQTASQSLLLATYRALSQLSNIYIPSDLYIPSLPLLPSEGGPSTYQKLPNLNVSVFQYAWLGLAGVNCESDARGFMPFATGALALTQDKMKLSNDVNLLAAPALDIPGIEHVVTVVAGTGTIGRTIRVSPAPKFSDQTQTQISSSSKLLLEDIGIARGWGYLLCDEGSAFWLGRLAIRSVLALADRHASSSIYSSPSPPLLAFHRDILEYFGTTDPADLITLASLSNSIFDGLDIGEATAKRNAKIAGAARVVLKWAFPDENPVRNGLPTPPGSTDGEGEDSSDVDMDMESEAEVELEMTSGLGIDEKSQKEAMKIVSKSIQPLIELTLECLGDMSVVKVDKTILVLGGGLMMSKGYKSLLLDGLAKTEEKVKFKRVLKVDDSAVEGARALGKIEIGY</sequence>
<dbReference type="GeneID" id="91106514"/>
<dbReference type="SUPFAM" id="SSF53067">
    <property type="entry name" value="Actin-like ATPase domain"/>
    <property type="match status" value="1"/>
</dbReference>
<evidence type="ECO:0000313" key="3">
    <source>
        <dbReference type="Proteomes" id="UP001358614"/>
    </source>
</evidence>
<dbReference type="RefSeq" id="XP_066087552.1">
    <property type="nucleotide sequence ID" value="XM_066231455.1"/>
</dbReference>
<accession>A0AAX4KVG5</accession>
<proteinExistence type="predicted"/>
<dbReference type="PANTHER" id="PTHR43190:SF3">
    <property type="entry name" value="N-ACETYL-D-GLUCOSAMINE KINASE"/>
    <property type="match status" value="1"/>
</dbReference>
<dbReference type="AlphaFoldDB" id="A0AAX4KVG5"/>
<dbReference type="KEGG" id="ker:91106514"/>
<dbReference type="InterPro" id="IPR052519">
    <property type="entry name" value="Euk-type_GlcNAc_Kinase"/>
</dbReference>
<dbReference type="EMBL" id="CP144090">
    <property type="protein sequence ID" value="WWD09585.1"/>
    <property type="molecule type" value="Genomic_DNA"/>
</dbReference>
<evidence type="ECO:0008006" key="4">
    <source>
        <dbReference type="Google" id="ProtNLM"/>
    </source>
</evidence>
<reference evidence="2 3" key="1">
    <citation type="submission" date="2024-01" db="EMBL/GenBank/DDBJ databases">
        <title>Comparative genomics of Cryptococcus and Kwoniella reveals pathogenesis evolution and contrasting modes of karyotype evolution via chromosome fusion or intercentromeric recombination.</title>
        <authorList>
            <person name="Coelho M.A."/>
            <person name="David-Palma M."/>
            <person name="Shea T."/>
            <person name="Bowers K."/>
            <person name="McGinley-Smith S."/>
            <person name="Mohammad A.W."/>
            <person name="Gnirke A."/>
            <person name="Yurkov A.M."/>
            <person name="Nowrousian M."/>
            <person name="Sun S."/>
            <person name="Cuomo C.A."/>
            <person name="Heitman J."/>
        </authorList>
    </citation>
    <scope>NUCLEOTIDE SEQUENCE [LARGE SCALE GENOMIC DNA]</scope>
    <source>
        <strain evidence="2 3">PYCC6329</strain>
    </source>
</reference>
<feature type="region of interest" description="Disordered" evidence="1">
    <location>
        <begin position="316"/>
        <end position="338"/>
    </location>
</feature>
<dbReference type="InterPro" id="IPR043129">
    <property type="entry name" value="ATPase_NBD"/>
</dbReference>
<protein>
    <recommendedName>
        <fullName evidence="4">Glucokinase</fullName>
    </recommendedName>
</protein>
<gene>
    <name evidence="2" type="ORF">V865_007713</name>
</gene>
<evidence type="ECO:0000256" key="1">
    <source>
        <dbReference type="SAM" id="MobiDB-lite"/>
    </source>
</evidence>
<name>A0AAX4KVG5_9TREE</name>
<dbReference type="Gene3D" id="3.30.420.40">
    <property type="match status" value="1"/>
</dbReference>
<dbReference type="PANTHER" id="PTHR43190">
    <property type="entry name" value="N-ACETYL-D-GLUCOSAMINE KINASE"/>
    <property type="match status" value="1"/>
</dbReference>